<dbReference type="PANTHER" id="PTHR47389:SF4">
    <property type="entry name" value="OS09G0436400 PROTEIN"/>
    <property type="match status" value="1"/>
</dbReference>
<keyword evidence="2" id="KW-1185">Reference proteome</keyword>
<dbReference type="Gene3D" id="2.40.10.10">
    <property type="entry name" value="Trypsin-like serine proteases"/>
    <property type="match status" value="1"/>
</dbReference>
<evidence type="ECO:0000313" key="1">
    <source>
        <dbReference type="EMBL" id="WOG83595.1"/>
    </source>
</evidence>
<dbReference type="InterPro" id="IPR009003">
    <property type="entry name" value="Peptidase_S1_PA"/>
</dbReference>
<protein>
    <submittedName>
        <fullName evidence="1">Uncharacterized protein</fullName>
    </submittedName>
</protein>
<reference evidence="1" key="2">
    <citation type="submission" date="2022-03" db="EMBL/GenBank/DDBJ databases">
        <title>Draft title - Genomic analysis of global carrot germplasm unveils the trajectory of domestication and the origin of high carotenoid orange carrot.</title>
        <authorList>
            <person name="Iorizzo M."/>
            <person name="Ellison S."/>
            <person name="Senalik D."/>
            <person name="Macko-Podgorni A."/>
            <person name="Grzebelus D."/>
            <person name="Bostan H."/>
            <person name="Rolling W."/>
            <person name="Curaba J."/>
            <person name="Simon P."/>
        </authorList>
    </citation>
    <scope>NUCLEOTIDE SEQUENCE</scope>
    <source>
        <tissue evidence="1">Leaf</tissue>
    </source>
</reference>
<name>A0AAF1AKN8_DAUCS</name>
<organism evidence="1 2">
    <name type="scientific">Daucus carota subsp. sativus</name>
    <name type="common">Carrot</name>
    <dbReference type="NCBI Taxonomy" id="79200"/>
    <lineage>
        <taxon>Eukaryota</taxon>
        <taxon>Viridiplantae</taxon>
        <taxon>Streptophyta</taxon>
        <taxon>Embryophyta</taxon>
        <taxon>Tracheophyta</taxon>
        <taxon>Spermatophyta</taxon>
        <taxon>Magnoliopsida</taxon>
        <taxon>eudicotyledons</taxon>
        <taxon>Gunneridae</taxon>
        <taxon>Pentapetalae</taxon>
        <taxon>asterids</taxon>
        <taxon>campanulids</taxon>
        <taxon>Apiales</taxon>
        <taxon>Apiaceae</taxon>
        <taxon>Apioideae</taxon>
        <taxon>Scandiceae</taxon>
        <taxon>Daucinae</taxon>
        <taxon>Daucus</taxon>
        <taxon>Daucus sect. Daucus</taxon>
    </lineage>
</organism>
<evidence type="ECO:0000313" key="2">
    <source>
        <dbReference type="Proteomes" id="UP000077755"/>
    </source>
</evidence>
<reference evidence="1" key="1">
    <citation type="journal article" date="2016" name="Nat. Genet.">
        <title>A high-quality carrot genome assembly provides new insights into carotenoid accumulation and asterid genome evolution.</title>
        <authorList>
            <person name="Iorizzo M."/>
            <person name="Ellison S."/>
            <person name="Senalik D."/>
            <person name="Zeng P."/>
            <person name="Satapoomin P."/>
            <person name="Huang J."/>
            <person name="Bowman M."/>
            <person name="Iovene M."/>
            <person name="Sanseverino W."/>
            <person name="Cavagnaro P."/>
            <person name="Yildiz M."/>
            <person name="Macko-Podgorni A."/>
            <person name="Moranska E."/>
            <person name="Grzebelus E."/>
            <person name="Grzebelus D."/>
            <person name="Ashrafi H."/>
            <person name="Zheng Z."/>
            <person name="Cheng S."/>
            <person name="Spooner D."/>
            <person name="Van Deynze A."/>
            <person name="Simon P."/>
        </authorList>
    </citation>
    <scope>NUCLEOTIDE SEQUENCE</scope>
    <source>
        <tissue evidence="1">Leaf</tissue>
    </source>
</reference>
<dbReference type="PANTHER" id="PTHR47389">
    <property type="entry name" value="OS09G0436400 PROTEIN"/>
    <property type="match status" value="1"/>
</dbReference>
<dbReference type="AlphaFoldDB" id="A0AAF1AKN8"/>
<gene>
    <name evidence="1" type="ORF">DCAR_0102772</name>
</gene>
<dbReference type="Proteomes" id="UP000077755">
    <property type="component" value="Chromosome 1"/>
</dbReference>
<dbReference type="SUPFAM" id="SSF50494">
    <property type="entry name" value="Trypsin-like serine proteases"/>
    <property type="match status" value="1"/>
</dbReference>
<sequence length="245" mass="27394">MQSLGGKRKTVWEREPALNDISPRDMEYFHKLGSKRPKYKEKDCNLHLDVYTKIALLKASPSVVGLVSYSGDEEIIQGSGTIIESNDSWTIILTSANLLRRPSRGEFVENSLVDNLKITVHTCHGNSYHGEVVAHDFHYNLAAIRFKSEMPLAAAILAHVDDSISLASVPSSFQLRAHSKSSNLVPGDKVIALGRYFAGDYDIMAAYGEFCLERPEPEYDCRELFMANCIITRVRSSFLVMAVHL</sequence>
<proteinExistence type="predicted"/>
<dbReference type="InterPro" id="IPR043504">
    <property type="entry name" value="Peptidase_S1_PA_chymotrypsin"/>
</dbReference>
<accession>A0AAF1AKN8</accession>
<dbReference type="Pfam" id="PF13365">
    <property type="entry name" value="Trypsin_2"/>
    <property type="match status" value="1"/>
</dbReference>
<dbReference type="EMBL" id="CP093343">
    <property type="protein sequence ID" value="WOG83595.1"/>
    <property type="molecule type" value="Genomic_DNA"/>
</dbReference>